<keyword evidence="2" id="KW-0597">Phosphoprotein</keyword>
<protein>
    <submittedName>
        <fullName evidence="6">Two component transcriptional regulator, winged helix family</fullName>
    </submittedName>
</protein>
<dbReference type="CDD" id="cd00383">
    <property type="entry name" value="trans_reg_C"/>
    <property type="match status" value="1"/>
</dbReference>
<dbReference type="GO" id="GO:0005829">
    <property type="term" value="C:cytosol"/>
    <property type="evidence" value="ECO:0007669"/>
    <property type="project" value="TreeGrafter"/>
</dbReference>
<dbReference type="KEGG" id="mhd:Marky_1945"/>
<evidence type="ECO:0000256" key="2">
    <source>
        <dbReference type="PROSITE-ProRule" id="PRU00169"/>
    </source>
</evidence>
<gene>
    <name evidence="6" type="ordered locus">Marky_1945</name>
</gene>
<dbReference type="GO" id="GO:0032993">
    <property type="term" value="C:protein-DNA complex"/>
    <property type="evidence" value="ECO:0007669"/>
    <property type="project" value="TreeGrafter"/>
</dbReference>
<dbReference type="Gene3D" id="3.40.50.2300">
    <property type="match status" value="1"/>
</dbReference>
<dbReference type="OrthoDB" id="24946at2"/>
<dbReference type="STRING" id="869210.Marky_1945"/>
<dbReference type="HOGENOM" id="CLU_000445_30_4_0"/>
<dbReference type="SMART" id="SM00862">
    <property type="entry name" value="Trans_reg_C"/>
    <property type="match status" value="1"/>
</dbReference>
<dbReference type="PANTHER" id="PTHR48111">
    <property type="entry name" value="REGULATOR OF RPOS"/>
    <property type="match status" value="1"/>
</dbReference>
<feature type="domain" description="Response regulatory" evidence="4">
    <location>
        <begin position="5"/>
        <end position="118"/>
    </location>
</feature>
<dbReference type="Gene3D" id="6.10.250.690">
    <property type="match status" value="1"/>
</dbReference>
<dbReference type="RefSeq" id="WP_013704720.1">
    <property type="nucleotide sequence ID" value="NC_015387.1"/>
</dbReference>
<dbReference type="Gene3D" id="1.10.10.10">
    <property type="entry name" value="Winged helix-like DNA-binding domain superfamily/Winged helix DNA-binding domain"/>
    <property type="match status" value="1"/>
</dbReference>
<keyword evidence="7" id="KW-1185">Reference proteome</keyword>
<feature type="DNA-binding region" description="OmpR/PhoB-type" evidence="3">
    <location>
        <begin position="125"/>
        <end position="221"/>
    </location>
</feature>
<proteinExistence type="predicted"/>
<dbReference type="eggNOG" id="COG0745">
    <property type="taxonomic scope" value="Bacteria"/>
</dbReference>
<dbReference type="SUPFAM" id="SSF52172">
    <property type="entry name" value="CheY-like"/>
    <property type="match status" value="1"/>
</dbReference>
<dbReference type="InterPro" id="IPR039420">
    <property type="entry name" value="WalR-like"/>
</dbReference>
<evidence type="ECO:0000313" key="6">
    <source>
        <dbReference type="EMBL" id="AEB12675.1"/>
    </source>
</evidence>
<evidence type="ECO:0000259" key="4">
    <source>
        <dbReference type="PROSITE" id="PS50110"/>
    </source>
</evidence>
<dbReference type="GO" id="GO:0000156">
    <property type="term" value="F:phosphorelay response regulator activity"/>
    <property type="evidence" value="ECO:0007669"/>
    <property type="project" value="TreeGrafter"/>
</dbReference>
<dbReference type="EMBL" id="CP002630">
    <property type="protein sequence ID" value="AEB12675.1"/>
    <property type="molecule type" value="Genomic_DNA"/>
</dbReference>
<reference evidence="6 7" key="1">
    <citation type="journal article" date="2012" name="Stand. Genomic Sci.">
        <title>Complete genome sequence of the aerobic, heterotroph Marinithermus hydrothermalis type strain (T1(T)) from a deep-sea hydrothermal vent chimney.</title>
        <authorList>
            <person name="Copeland A."/>
            <person name="Gu W."/>
            <person name="Yasawong M."/>
            <person name="Lapidus A."/>
            <person name="Lucas S."/>
            <person name="Deshpande S."/>
            <person name="Pagani I."/>
            <person name="Tapia R."/>
            <person name="Cheng J.F."/>
            <person name="Goodwin L.A."/>
            <person name="Pitluck S."/>
            <person name="Liolios K."/>
            <person name="Ivanova N."/>
            <person name="Mavromatis K."/>
            <person name="Mikhailova N."/>
            <person name="Pati A."/>
            <person name="Chen A."/>
            <person name="Palaniappan K."/>
            <person name="Land M."/>
            <person name="Pan C."/>
            <person name="Brambilla E.M."/>
            <person name="Rohde M."/>
            <person name="Tindall B.J."/>
            <person name="Sikorski J."/>
            <person name="Goker M."/>
            <person name="Detter J.C."/>
            <person name="Bristow J."/>
            <person name="Eisen J.A."/>
            <person name="Markowitz V."/>
            <person name="Hugenholtz P."/>
            <person name="Kyrpides N.C."/>
            <person name="Klenk H.P."/>
            <person name="Woyke T."/>
        </authorList>
    </citation>
    <scope>NUCLEOTIDE SEQUENCE [LARGE SCALE GENOMIC DNA]</scope>
    <source>
        <strain evidence="7">DSM 14884 / JCM 11576 / T1</strain>
    </source>
</reference>
<name>F2NKL5_MARHT</name>
<dbReference type="InterPro" id="IPR036388">
    <property type="entry name" value="WH-like_DNA-bd_sf"/>
</dbReference>
<dbReference type="Proteomes" id="UP000007030">
    <property type="component" value="Chromosome"/>
</dbReference>
<evidence type="ECO:0000313" key="7">
    <source>
        <dbReference type="Proteomes" id="UP000007030"/>
    </source>
</evidence>
<dbReference type="InterPro" id="IPR011006">
    <property type="entry name" value="CheY-like_superfamily"/>
</dbReference>
<dbReference type="Pfam" id="PF00072">
    <property type="entry name" value="Response_reg"/>
    <property type="match status" value="1"/>
</dbReference>
<dbReference type="PANTHER" id="PTHR48111:SF36">
    <property type="entry name" value="TRANSCRIPTIONAL REGULATORY PROTEIN CUTR"/>
    <property type="match status" value="1"/>
</dbReference>
<sequence>MAGERLLIVEDDPRLARLLVNELAAAGYAPSAVHTGSDALAKLEEEAFELVILDLNLPDLDGLEVAHRVAGQKDTSILMLTARGDVESRVQGLYAGASDYVTKPFSLKELLARVHARLRERKRHEDVIRVGTLELDRVKRQCRVDGAVVPLTAREYALLELLLVNRGRIFSKEELEDRLYGMDLPASNTIEVFISNLRRKLAARGVQGLITTVRGMGYVVR</sequence>
<evidence type="ECO:0000256" key="1">
    <source>
        <dbReference type="ARBA" id="ARBA00023125"/>
    </source>
</evidence>
<organism evidence="6 7">
    <name type="scientific">Marinithermus hydrothermalis (strain DSM 14884 / JCM 11576 / T1)</name>
    <dbReference type="NCBI Taxonomy" id="869210"/>
    <lineage>
        <taxon>Bacteria</taxon>
        <taxon>Thermotogati</taxon>
        <taxon>Deinococcota</taxon>
        <taxon>Deinococci</taxon>
        <taxon>Thermales</taxon>
        <taxon>Thermaceae</taxon>
        <taxon>Marinithermus</taxon>
    </lineage>
</organism>
<dbReference type="GO" id="GO:0000976">
    <property type="term" value="F:transcription cis-regulatory region binding"/>
    <property type="evidence" value="ECO:0007669"/>
    <property type="project" value="TreeGrafter"/>
</dbReference>
<dbReference type="SMART" id="SM00448">
    <property type="entry name" value="REC"/>
    <property type="match status" value="1"/>
</dbReference>
<keyword evidence="1 3" id="KW-0238">DNA-binding</keyword>
<dbReference type="PROSITE" id="PS51755">
    <property type="entry name" value="OMPR_PHOB"/>
    <property type="match status" value="1"/>
</dbReference>
<dbReference type="InterPro" id="IPR001867">
    <property type="entry name" value="OmpR/PhoB-type_DNA-bd"/>
</dbReference>
<evidence type="ECO:0000259" key="5">
    <source>
        <dbReference type="PROSITE" id="PS51755"/>
    </source>
</evidence>
<dbReference type="AlphaFoldDB" id="F2NKL5"/>
<dbReference type="PROSITE" id="PS50110">
    <property type="entry name" value="RESPONSE_REGULATORY"/>
    <property type="match status" value="1"/>
</dbReference>
<feature type="modified residue" description="4-aspartylphosphate" evidence="2">
    <location>
        <position position="54"/>
    </location>
</feature>
<dbReference type="GO" id="GO:0006355">
    <property type="term" value="P:regulation of DNA-templated transcription"/>
    <property type="evidence" value="ECO:0007669"/>
    <property type="project" value="InterPro"/>
</dbReference>
<dbReference type="Pfam" id="PF00486">
    <property type="entry name" value="Trans_reg_C"/>
    <property type="match status" value="1"/>
</dbReference>
<feature type="domain" description="OmpR/PhoB-type" evidence="5">
    <location>
        <begin position="125"/>
        <end position="221"/>
    </location>
</feature>
<dbReference type="InterPro" id="IPR001789">
    <property type="entry name" value="Sig_transdc_resp-reg_receiver"/>
</dbReference>
<evidence type="ECO:0000256" key="3">
    <source>
        <dbReference type="PROSITE-ProRule" id="PRU01091"/>
    </source>
</evidence>
<accession>F2NKL5</accession>